<evidence type="ECO:0000259" key="3">
    <source>
        <dbReference type="PROSITE" id="PS50887"/>
    </source>
</evidence>
<feature type="domain" description="GGDEF" evidence="3">
    <location>
        <begin position="185"/>
        <end position="320"/>
    </location>
</feature>
<dbReference type="SMART" id="SM00267">
    <property type="entry name" value="GGDEF"/>
    <property type="match status" value="1"/>
</dbReference>
<dbReference type="NCBIfam" id="TIGR00254">
    <property type="entry name" value="GGDEF"/>
    <property type="match status" value="1"/>
</dbReference>
<keyword evidence="5" id="KW-1185">Reference proteome</keyword>
<keyword evidence="2" id="KW-0175">Coiled coil</keyword>
<dbReference type="SUPFAM" id="SSF55073">
    <property type="entry name" value="Nucleotide cyclase"/>
    <property type="match status" value="1"/>
</dbReference>
<dbReference type="PROSITE" id="PS50887">
    <property type="entry name" value="GGDEF"/>
    <property type="match status" value="1"/>
</dbReference>
<dbReference type="Proteomes" id="UP001431010">
    <property type="component" value="Chromosome"/>
</dbReference>
<evidence type="ECO:0000256" key="2">
    <source>
        <dbReference type="SAM" id="Coils"/>
    </source>
</evidence>
<evidence type="ECO:0000313" key="4">
    <source>
        <dbReference type="EMBL" id="UFZ08457.1"/>
    </source>
</evidence>
<feature type="coiled-coil region" evidence="2">
    <location>
        <begin position="113"/>
        <end position="140"/>
    </location>
</feature>
<name>A0ABY3RP11_9BRAD</name>
<protein>
    <recommendedName>
        <fullName evidence="1">diguanylate cyclase</fullName>
        <ecNumber evidence="1">2.7.7.65</ecNumber>
    </recommendedName>
</protein>
<dbReference type="PANTHER" id="PTHR45138:SF2">
    <property type="entry name" value="DIGUANYLATE CYCLASE VDCA"/>
    <property type="match status" value="1"/>
</dbReference>
<dbReference type="EC" id="2.7.7.65" evidence="1"/>
<dbReference type="PANTHER" id="PTHR45138">
    <property type="entry name" value="REGULATORY COMPONENTS OF SENSORY TRANSDUCTION SYSTEM"/>
    <property type="match status" value="1"/>
</dbReference>
<dbReference type="InterPro" id="IPR043128">
    <property type="entry name" value="Rev_trsase/Diguanyl_cyclase"/>
</dbReference>
<evidence type="ECO:0000313" key="5">
    <source>
        <dbReference type="Proteomes" id="UP001431010"/>
    </source>
</evidence>
<sequence length="328" mass="36706">MAQQRVPPTPNNFHLWFKYSLGSASDLKRAVDILVSNKRKFDKTTNQALFETYIGQQGTEAAVVHKVSQQLHGVMDSAKSYLTAAIADNRTHMEAIDGVAEQSEQGVDPKILIENLVSELAQATARAAKLEASFAEKSRELDTIRDSLNKSEQRARTDTLTGLPNRRALEEFFRHVQIEAMEQDEPLSILLIDVDHFKKFNDNYGHGVGDQVLRLVAKALRERVRDNDLPARYGGEELIAVLPQTDLEGCTAIAERIRRTIADCQFTRRSTGEVLPQITVSIGVGQFQFGESMADLIDRCDRALYLAKKLGRNRVVTELELDRKLAVG</sequence>
<dbReference type="CDD" id="cd01949">
    <property type="entry name" value="GGDEF"/>
    <property type="match status" value="1"/>
</dbReference>
<dbReference type="InterPro" id="IPR050469">
    <property type="entry name" value="Diguanylate_Cyclase"/>
</dbReference>
<reference evidence="4" key="1">
    <citation type="journal article" date="2024" name="Antonie Van Leeuwenhoek">
        <title>Bradyrhizobium ontarionense sp. nov., a novel bacterial symbiont isolated from Aeschynomene indica (Indian jointvetch), harbours photosynthesis, nitrogen fixation and nitrous oxide (N2O) reductase genes.</title>
        <authorList>
            <person name="Bromfield E.S.P."/>
            <person name="Cloutier S."/>
        </authorList>
    </citation>
    <scope>NUCLEOTIDE SEQUENCE</scope>
    <source>
        <strain evidence="4">A19</strain>
    </source>
</reference>
<accession>A0ABY3RP11</accession>
<dbReference type="InterPro" id="IPR000160">
    <property type="entry name" value="GGDEF_dom"/>
</dbReference>
<organism evidence="4 5">
    <name type="scientific">Bradyrhizobium ontarionense</name>
    <dbReference type="NCBI Taxonomy" id="2898149"/>
    <lineage>
        <taxon>Bacteria</taxon>
        <taxon>Pseudomonadati</taxon>
        <taxon>Pseudomonadota</taxon>
        <taxon>Alphaproteobacteria</taxon>
        <taxon>Hyphomicrobiales</taxon>
        <taxon>Nitrobacteraceae</taxon>
        <taxon>Bradyrhizobium</taxon>
    </lineage>
</organism>
<proteinExistence type="predicted"/>
<dbReference type="RefSeq" id="WP_231327902.1">
    <property type="nucleotide sequence ID" value="NZ_CP088156.1"/>
</dbReference>
<dbReference type="InterPro" id="IPR029787">
    <property type="entry name" value="Nucleotide_cyclase"/>
</dbReference>
<dbReference type="EMBL" id="CP088156">
    <property type="protein sequence ID" value="UFZ08457.1"/>
    <property type="molecule type" value="Genomic_DNA"/>
</dbReference>
<dbReference type="Gene3D" id="3.30.70.270">
    <property type="match status" value="1"/>
</dbReference>
<dbReference type="Pfam" id="PF00990">
    <property type="entry name" value="GGDEF"/>
    <property type="match status" value="1"/>
</dbReference>
<gene>
    <name evidence="4" type="ORF">LQG66_23090</name>
</gene>
<evidence type="ECO:0000256" key="1">
    <source>
        <dbReference type="ARBA" id="ARBA00012528"/>
    </source>
</evidence>